<dbReference type="Proteomes" id="UP000287033">
    <property type="component" value="Unassembled WGS sequence"/>
</dbReference>
<reference evidence="1 2" key="1">
    <citation type="journal article" date="2018" name="Nat. Ecol. Evol.">
        <title>Shark genomes provide insights into elasmobranch evolution and the origin of vertebrates.</title>
        <authorList>
            <person name="Hara Y"/>
            <person name="Yamaguchi K"/>
            <person name="Onimaru K"/>
            <person name="Kadota M"/>
            <person name="Koyanagi M"/>
            <person name="Keeley SD"/>
            <person name="Tatsumi K"/>
            <person name="Tanaka K"/>
            <person name="Motone F"/>
            <person name="Kageyama Y"/>
            <person name="Nozu R"/>
            <person name="Adachi N"/>
            <person name="Nishimura O"/>
            <person name="Nakagawa R"/>
            <person name="Tanegashima C"/>
            <person name="Kiyatake I"/>
            <person name="Matsumoto R"/>
            <person name="Murakumo K"/>
            <person name="Nishida K"/>
            <person name="Terakita A"/>
            <person name="Kuratani S"/>
            <person name="Sato K"/>
            <person name="Hyodo S Kuraku.S."/>
        </authorList>
    </citation>
    <scope>NUCLEOTIDE SEQUENCE [LARGE SCALE GENOMIC DNA]</scope>
</reference>
<keyword evidence="2" id="KW-1185">Reference proteome</keyword>
<dbReference type="AlphaFoldDB" id="A0A401T891"/>
<comment type="caution">
    <text evidence="1">The sequence shown here is derived from an EMBL/GenBank/DDBJ whole genome shotgun (WGS) entry which is preliminary data.</text>
</comment>
<feature type="non-terminal residue" evidence="1">
    <location>
        <position position="1"/>
    </location>
</feature>
<proteinExistence type="predicted"/>
<name>A0A401T891_CHIPU</name>
<sequence>LESAKLARQSNRRDMKESCLVSSFPPVRGECWGCLLSTTGVEGISRN</sequence>
<evidence type="ECO:0000313" key="1">
    <source>
        <dbReference type="EMBL" id="GCC38869.1"/>
    </source>
</evidence>
<gene>
    <name evidence="1" type="ORF">chiPu_0023323</name>
</gene>
<dbReference type="EMBL" id="BEZZ01019226">
    <property type="protein sequence ID" value="GCC38869.1"/>
    <property type="molecule type" value="Genomic_DNA"/>
</dbReference>
<accession>A0A401T891</accession>
<organism evidence="1 2">
    <name type="scientific">Chiloscyllium punctatum</name>
    <name type="common">Brownbanded bambooshark</name>
    <name type="synonym">Hemiscyllium punctatum</name>
    <dbReference type="NCBI Taxonomy" id="137246"/>
    <lineage>
        <taxon>Eukaryota</taxon>
        <taxon>Metazoa</taxon>
        <taxon>Chordata</taxon>
        <taxon>Craniata</taxon>
        <taxon>Vertebrata</taxon>
        <taxon>Chondrichthyes</taxon>
        <taxon>Elasmobranchii</taxon>
        <taxon>Galeomorphii</taxon>
        <taxon>Galeoidea</taxon>
        <taxon>Orectolobiformes</taxon>
        <taxon>Hemiscylliidae</taxon>
        <taxon>Chiloscyllium</taxon>
    </lineage>
</organism>
<evidence type="ECO:0000313" key="2">
    <source>
        <dbReference type="Proteomes" id="UP000287033"/>
    </source>
</evidence>
<protein>
    <submittedName>
        <fullName evidence="1">Uncharacterized protein</fullName>
    </submittedName>
</protein>